<gene>
    <name evidence="2" type="ORF">KDL01_36135</name>
</gene>
<organism evidence="2 3">
    <name type="scientific">Actinospica durhamensis</name>
    <dbReference type="NCBI Taxonomy" id="1508375"/>
    <lineage>
        <taxon>Bacteria</taxon>
        <taxon>Bacillati</taxon>
        <taxon>Actinomycetota</taxon>
        <taxon>Actinomycetes</taxon>
        <taxon>Catenulisporales</taxon>
        <taxon>Actinospicaceae</taxon>
        <taxon>Actinospica</taxon>
    </lineage>
</organism>
<proteinExistence type="predicted"/>
<keyword evidence="1" id="KW-1133">Transmembrane helix</keyword>
<keyword evidence="3" id="KW-1185">Reference proteome</keyword>
<evidence type="ECO:0000313" key="2">
    <source>
        <dbReference type="EMBL" id="MBR7838754.1"/>
    </source>
</evidence>
<keyword evidence="1" id="KW-0812">Transmembrane</keyword>
<accession>A0A941ISP6</accession>
<dbReference type="AlphaFoldDB" id="A0A941ISP6"/>
<name>A0A941ISP6_9ACTN</name>
<keyword evidence="1" id="KW-0472">Membrane</keyword>
<reference evidence="2" key="1">
    <citation type="submission" date="2021-04" db="EMBL/GenBank/DDBJ databases">
        <title>Genome based classification of Actinospica acidithermotolerans sp. nov., an actinobacterium isolated from an Indonesian hot spring.</title>
        <authorList>
            <person name="Kusuma A.B."/>
            <person name="Putra K.E."/>
            <person name="Nafisah S."/>
            <person name="Loh J."/>
            <person name="Nouioui I."/>
            <person name="Goodfellow M."/>
        </authorList>
    </citation>
    <scope>NUCLEOTIDE SEQUENCE</scope>
    <source>
        <strain evidence="2">CSCA 57</strain>
    </source>
</reference>
<dbReference type="EMBL" id="JAGSOG010000326">
    <property type="protein sequence ID" value="MBR7838754.1"/>
    <property type="molecule type" value="Genomic_DNA"/>
</dbReference>
<dbReference type="RefSeq" id="WP_212533204.1">
    <property type="nucleotide sequence ID" value="NZ_JAGSOG010000326.1"/>
</dbReference>
<comment type="caution">
    <text evidence="2">The sequence shown here is derived from an EMBL/GenBank/DDBJ whole genome shotgun (WGS) entry which is preliminary data.</text>
</comment>
<feature type="transmembrane region" description="Helical" evidence="1">
    <location>
        <begin position="43"/>
        <end position="61"/>
    </location>
</feature>
<sequence length="63" mass="6767">MKVVLIILGAANLANSLHGIAQAYRPSKSPDDPRRRNARSRAPYLAISAVISVVLIVVVSSRN</sequence>
<evidence type="ECO:0000256" key="1">
    <source>
        <dbReference type="SAM" id="Phobius"/>
    </source>
</evidence>
<evidence type="ECO:0000313" key="3">
    <source>
        <dbReference type="Proteomes" id="UP000675781"/>
    </source>
</evidence>
<protein>
    <submittedName>
        <fullName evidence="2">Uncharacterized protein</fullName>
    </submittedName>
</protein>
<dbReference type="Proteomes" id="UP000675781">
    <property type="component" value="Unassembled WGS sequence"/>
</dbReference>